<dbReference type="GO" id="GO:0003735">
    <property type="term" value="F:structural constituent of ribosome"/>
    <property type="evidence" value="ECO:0007669"/>
    <property type="project" value="InterPro"/>
</dbReference>
<comment type="similarity">
    <text evidence="1 5">Belongs to the universal ribosomal protein uL29 family.</text>
</comment>
<dbReference type="OrthoDB" id="9815192at2"/>
<accession>F2NJD1</accession>
<dbReference type="HOGENOM" id="CLU_158491_5_2_7"/>
<proteinExistence type="inferred from homology"/>
<dbReference type="STRING" id="880072.Desac_1448"/>
<dbReference type="GO" id="GO:0006412">
    <property type="term" value="P:translation"/>
    <property type="evidence" value="ECO:0007669"/>
    <property type="project" value="UniProtKB-UniRule"/>
</dbReference>
<organism evidence="7 8">
    <name type="scientific">Desulfobacca acetoxidans (strain ATCC 700848 / DSM 11109 / ASRB2)</name>
    <dbReference type="NCBI Taxonomy" id="880072"/>
    <lineage>
        <taxon>Bacteria</taxon>
        <taxon>Pseudomonadati</taxon>
        <taxon>Thermodesulfobacteriota</taxon>
        <taxon>Desulfobaccia</taxon>
        <taxon>Desulfobaccales</taxon>
        <taxon>Desulfobaccaceae</taxon>
        <taxon>Desulfobacca</taxon>
    </lineage>
</organism>
<evidence type="ECO:0000256" key="6">
    <source>
        <dbReference type="SAM" id="Coils"/>
    </source>
</evidence>
<name>F2NJD1_DESAR</name>
<dbReference type="Gene3D" id="1.10.287.310">
    <property type="match status" value="1"/>
</dbReference>
<evidence type="ECO:0000256" key="4">
    <source>
        <dbReference type="ARBA" id="ARBA00035204"/>
    </source>
</evidence>
<evidence type="ECO:0000313" key="7">
    <source>
        <dbReference type="EMBL" id="AEB09303.1"/>
    </source>
</evidence>
<evidence type="ECO:0000256" key="5">
    <source>
        <dbReference type="HAMAP-Rule" id="MF_00374"/>
    </source>
</evidence>
<dbReference type="GO" id="GO:0022625">
    <property type="term" value="C:cytosolic large ribosomal subunit"/>
    <property type="evidence" value="ECO:0007669"/>
    <property type="project" value="TreeGrafter"/>
</dbReference>
<evidence type="ECO:0000256" key="2">
    <source>
        <dbReference type="ARBA" id="ARBA00022980"/>
    </source>
</evidence>
<dbReference type="RefSeq" id="WP_013706414.1">
    <property type="nucleotide sequence ID" value="NC_015388.1"/>
</dbReference>
<evidence type="ECO:0000256" key="3">
    <source>
        <dbReference type="ARBA" id="ARBA00023274"/>
    </source>
</evidence>
<dbReference type="FunFam" id="1.10.287.310:FF:000001">
    <property type="entry name" value="50S ribosomal protein L29"/>
    <property type="match status" value="1"/>
</dbReference>
<dbReference type="InterPro" id="IPR036049">
    <property type="entry name" value="Ribosomal_uL29_sf"/>
</dbReference>
<keyword evidence="8" id="KW-1185">Reference proteome</keyword>
<reference evidence="8" key="2">
    <citation type="submission" date="2011-03" db="EMBL/GenBank/DDBJ databases">
        <title>The complete genome of Desulfobacca acetoxidans DSM 11109.</title>
        <authorList>
            <consortium name="US DOE Joint Genome Institute (JGI-PGF)"/>
            <person name="Lucas S."/>
            <person name="Copeland A."/>
            <person name="Lapidus A."/>
            <person name="Bruce D."/>
            <person name="Goodwin L."/>
            <person name="Pitluck S."/>
            <person name="Peters L."/>
            <person name="Kyrpides N."/>
            <person name="Mavromatis K."/>
            <person name="Ivanova N."/>
            <person name="Ovchinnikova G."/>
            <person name="Teshima H."/>
            <person name="Detter J.C."/>
            <person name="Han C."/>
            <person name="Land M."/>
            <person name="Hauser L."/>
            <person name="Markowitz V."/>
            <person name="Cheng J.-F."/>
            <person name="Hugenholtz P."/>
            <person name="Woyke T."/>
            <person name="Wu D."/>
            <person name="Spring S."/>
            <person name="Schueler E."/>
            <person name="Brambilla E."/>
            <person name="Klenk H.-P."/>
            <person name="Eisen J.A."/>
        </authorList>
    </citation>
    <scope>NUCLEOTIDE SEQUENCE [LARGE SCALE GENOMIC DNA]</scope>
    <source>
        <strain evidence="8">ATCC 700848 / DSM 11109 / ASRB2</strain>
    </source>
</reference>
<dbReference type="eggNOG" id="COG0255">
    <property type="taxonomic scope" value="Bacteria"/>
</dbReference>
<dbReference type="PROSITE" id="PS00579">
    <property type="entry name" value="RIBOSOMAL_L29"/>
    <property type="match status" value="1"/>
</dbReference>
<dbReference type="NCBIfam" id="TIGR00012">
    <property type="entry name" value="L29"/>
    <property type="match status" value="1"/>
</dbReference>
<reference evidence="7 8" key="1">
    <citation type="journal article" date="2011" name="Stand. Genomic Sci.">
        <title>Complete genome sequence of the acetate-degrading sulfate reducer Desulfobacca acetoxidans type strain (ASRB2).</title>
        <authorList>
            <person name="Goker M."/>
            <person name="Teshima H."/>
            <person name="Lapidus A."/>
            <person name="Nolan M."/>
            <person name="Lucas S."/>
            <person name="Hammon N."/>
            <person name="Deshpande S."/>
            <person name="Cheng J.F."/>
            <person name="Tapia R."/>
            <person name="Han C."/>
            <person name="Goodwin L."/>
            <person name="Pitluck S."/>
            <person name="Huntemann M."/>
            <person name="Liolios K."/>
            <person name="Ivanova N."/>
            <person name="Pagani I."/>
            <person name="Mavromatis K."/>
            <person name="Ovchinikova G."/>
            <person name="Pati A."/>
            <person name="Chen A."/>
            <person name="Palaniappan K."/>
            <person name="Land M."/>
            <person name="Hauser L."/>
            <person name="Brambilla E.M."/>
            <person name="Rohde M."/>
            <person name="Spring S."/>
            <person name="Detter J.C."/>
            <person name="Woyke T."/>
            <person name="Bristow J."/>
            <person name="Eisen J.A."/>
            <person name="Markowitz V."/>
            <person name="Hugenholtz P."/>
            <person name="Kyrpides N.C."/>
            <person name="Klenk H.P."/>
        </authorList>
    </citation>
    <scope>NUCLEOTIDE SEQUENCE [LARGE SCALE GENOMIC DNA]</scope>
    <source>
        <strain evidence="8">ATCC 700848 / DSM 11109 / ASRB2</strain>
    </source>
</reference>
<evidence type="ECO:0000313" key="8">
    <source>
        <dbReference type="Proteomes" id="UP000000483"/>
    </source>
</evidence>
<dbReference type="SUPFAM" id="SSF46561">
    <property type="entry name" value="Ribosomal protein L29 (L29p)"/>
    <property type="match status" value="1"/>
</dbReference>
<dbReference type="AlphaFoldDB" id="F2NJD1"/>
<dbReference type="InterPro" id="IPR001854">
    <property type="entry name" value="Ribosomal_uL29"/>
</dbReference>
<dbReference type="PANTHER" id="PTHR10916">
    <property type="entry name" value="60S RIBOSOMAL PROTEIN L35/50S RIBOSOMAL PROTEIN L29"/>
    <property type="match status" value="1"/>
</dbReference>
<dbReference type="Pfam" id="PF00831">
    <property type="entry name" value="Ribosomal_L29"/>
    <property type="match status" value="1"/>
</dbReference>
<dbReference type="PANTHER" id="PTHR10916:SF0">
    <property type="entry name" value="LARGE RIBOSOMAL SUBUNIT PROTEIN UL29C"/>
    <property type="match status" value="1"/>
</dbReference>
<dbReference type="InterPro" id="IPR050063">
    <property type="entry name" value="Ribosomal_protein_uL29"/>
</dbReference>
<keyword evidence="3 5" id="KW-0687">Ribonucleoprotein</keyword>
<keyword evidence="6" id="KW-0175">Coiled coil</keyword>
<dbReference type="HAMAP" id="MF_00374">
    <property type="entry name" value="Ribosomal_uL29"/>
    <property type="match status" value="1"/>
</dbReference>
<keyword evidence="2 5" id="KW-0689">Ribosomal protein</keyword>
<dbReference type="Proteomes" id="UP000000483">
    <property type="component" value="Chromosome"/>
</dbReference>
<feature type="coiled-coil region" evidence="6">
    <location>
        <begin position="11"/>
        <end position="38"/>
    </location>
</feature>
<dbReference type="KEGG" id="dao:Desac_1448"/>
<dbReference type="CDD" id="cd00427">
    <property type="entry name" value="Ribosomal_L29_HIP"/>
    <property type="match status" value="1"/>
</dbReference>
<evidence type="ECO:0000256" key="1">
    <source>
        <dbReference type="ARBA" id="ARBA00009254"/>
    </source>
</evidence>
<sequence length="62" mass="7246">MKAADLRELTGEELLAKMKELEEELFNLKFQLASQQLSNSARLRESRRDLARLKTVLREKSI</sequence>
<dbReference type="InterPro" id="IPR018254">
    <property type="entry name" value="Ribosomal_uL29_CS"/>
</dbReference>
<protein>
    <recommendedName>
        <fullName evidence="4 5">Large ribosomal subunit protein uL29</fullName>
    </recommendedName>
</protein>
<gene>
    <name evidence="5" type="primary">rpmC</name>
    <name evidence="7" type="ordered locus">Desac_1448</name>
</gene>
<dbReference type="EMBL" id="CP002629">
    <property type="protein sequence ID" value="AEB09303.1"/>
    <property type="molecule type" value="Genomic_DNA"/>
</dbReference>